<feature type="domain" description="GGDEF" evidence="1">
    <location>
        <begin position="217"/>
        <end position="339"/>
    </location>
</feature>
<dbReference type="Pfam" id="PF00990">
    <property type="entry name" value="GGDEF"/>
    <property type="match status" value="1"/>
</dbReference>
<protein>
    <recommendedName>
        <fullName evidence="1">GGDEF domain-containing protein</fullName>
    </recommendedName>
</protein>
<reference evidence="2 3" key="1">
    <citation type="journal article" date="2019" name="Int. J. Syst. Evol. Microbiol.">
        <title>The Global Catalogue of Microorganisms (GCM) 10K type strain sequencing project: providing services to taxonomists for standard genome sequencing and annotation.</title>
        <authorList>
            <consortium name="The Broad Institute Genomics Platform"/>
            <consortium name="The Broad Institute Genome Sequencing Center for Infectious Disease"/>
            <person name="Wu L."/>
            <person name="Ma J."/>
        </authorList>
    </citation>
    <scope>NUCLEOTIDE SEQUENCE [LARGE SCALE GENOMIC DNA]</scope>
    <source>
        <strain evidence="2 3">JCM 16009</strain>
    </source>
</reference>
<dbReference type="InterPro" id="IPR050469">
    <property type="entry name" value="Diguanylate_Cyclase"/>
</dbReference>
<dbReference type="InterPro" id="IPR043128">
    <property type="entry name" value="Rev_trsase/Diguanyl_cyclase"/>
</dbReference>
<dbReference type="NCBIfam" id="TIGR00254">
    <property type="entry name" value="GGDEF"/>
    <property type="match status" value="1"/>
</dbReference>
<proteinExistence type="predicted"/>
<evidence type="ECO:0000313" key="2">
    <source>
        <dbReference type="EMBL" id="GAA1854698.1"/>
    </source>
</evidence>
<dbReference type="InterPro" id="IPR000160">
    <property type="entry name" value="GGDEF_dom"/>
</dbReference>
<dbReference type="PANTHER" id="PTHR45138">
    <property type="entry name" value="REGULATORY COMPONENTS OF SENSORY TRANSDUCTION SYSTEM"/>
    <property type="match status" value="1"/>
</dbReference>
<sequence length="339" mass="35825">MSSPRPPGGPPGAHLAVGPRVAAPLLPTRSFGVACELVLDHLRTVAPMGVWAVTRIVDNRQLFLTLRGDGYGIPAGAAVPFDETMCRTMAAGQTPRIAPDVEAVPRYAAVAAGAQVAVRAYVGTPIVVQDGLLFGTVCGYDPSPQPESLHELLPLLDLLSSLLSAVLDSDLRTTRMARELEAALREAEVDALTGLLNRRGWDRFVEHEEERFRRFGDTASVVILDLDNLKTVNDGLGHDAGDRYIRSAALALAAVVRDGDVLARLGGDEFGIIAVGATPDEAAELVRRAEAALVAAGVSGSFGHAPYSIVAGFPGAWKAADEAMYAQKRRRRGLPAVPG</sequence>
<dbReference type="InterPro" id="IPR003018">
    <property type="entry name" value="GAF"/>
</dbReference>
<dbReference type="SUPFAM" id="SSF55073">
    <property type="entry name" value="Nucleotide cyclase"/>
    <property type="match status" value="1"/>
</dbReference>
<comment type="caution">
    <text evidence="2">The sequence shown here is derived from an EMBL/GenBank/DDBJ whole genome shotgun (WGS) entry which is preliminary data.</text>
</comment>
<dbReference type="PANTHER" id="PTHR45138:SF9">
    <property type="entry name" value="DIGUANYLATE CYCLASE DGCM-RELATED"/>
    <property type="match status" value="1"/>
</dbReference>
<accession>A0ABN2N681</accession>
<dbReference type="Gene3D" id="3.30.450.40">
    <property type="match status" value="1"/>
</dbReference>
<organism evidence="2 3">
    <name type="scientific">Pseudonocardia ailaonensis</name>
    <dbReference type="NCBI Taxonomy" id="367279"/>
    <lineage>
        <taxon>Bacteria</taxon>
        <taxon>Bacillati</taxon>
        <taxon>Actinomycetota</taxon>
        <taxon>Actinomycetes</taxon>
        <taxon>Pseudonocardiales</taxon>
        <taxon>Pseudonocardiaceae</taxon>
        <taxon>Pseudonocardia</taxon>
    </lineage>
</organism>
<keyword evidence="3" id="KW-1185">Reference proteome</keyword>
<dbReference type="Pfam" id="PF01590">
    <property type="entry name" value="GAF"/>
    <property type="match status" value="1"/>
</dbReference>
<dbReference type="SMART" id="SM00065">
    <property type="entry name" value="GAF"/>
    <property type="match status" value="1"/>
</dbReference>
<dbReference type="SUPFAM" id="SSF55781">
    <property type="entry name" value="GAF domain-like"/>
    <property type="match status" value="1"/>
</dbReference>
<dbReference type="InterPro" id="IPR029016">
    <property type="entry name" value="GAF-like_dom_sf"/>
</dbReference>
<evidence type="ECO:0000313" key="3">
    <source>
        <dbReference type="Proteomes" id="UP001500449"/>
    </source>
</evidence>
<dbReference type="PROSITE" id="PS50887">
    <property type="entry name" value="GGDEF"/>
    <property type="match status" value="1"/>
</dbReference>
<dbReference type="EMBL" id="BAAAQK010000012">
    <property type="protein sequence ID" value="GAA1854698.1"/>
    <property type="molecule type" value="Genomic_DNA"/>
</dbReference>
<dbReference type="RefSeq" id="WP_344418611.1">
    <property type="nucleotide sequence ID" value="NZ_BAAAQK010000012.1"/>
</dbReference>
<gene>
    <name evidence="2" type="ORF">GCM10009836_38460</name>
</gene>
<dbReference type="CDD" id="cd01949">
    <property type="entry name" value="GGDEF"/>
    <property type="match status" value="1"/>
</dbReference>
<dbReference type="SMART" id="SM00267">
    <property type="entry name" value="GGDEF"/>
    <property type="match status" value="1"/>
</dbReference>
<name>A0ABN2N681_9PSEU</name>
<dbReference type="Proteomes" id="UP001500449">
    <property type="component" value="Unassembled WGS sequence"/>
</dbReference>
<dbReference type="Gene3D" id="3.30.70.270">
    <property type="match status" value="1"/>
</dbReference>
<evidence type="ECO:0000259" key="1">
    <source>
        <dbReference type="PROSITE" id="PS50887"/>
    </source>
</evidence>
<dbReference type="InterPro" id="IPR029787">
    <property type="entry name" value="Nucleotide_cyclase"/>
</dbReference>